<dbReference type="InterPro" id="IPR007360">
    <property type="entry name" value="SirB"/>
</dbReference>
<dbReference type="Pfam" id="PF04247">
    <property type="entry name" value="SirB"/>
    <property type="match status" value="1"/>
</dbReference>
<dbReference type="Proteomes" id="UP001598130">
    <property type="component" value="Unassembled WGS sequence"/>
</dbReference>
<reference evidence="2 3" key="1">
    <citation type="submission" date="2022-09" db="EMBL/GenBank/DDBJ databases">
        <title>New species of Phenylobacterium.</title>
        <authorList>
            <person name="Mieszkin S."/>
        </authorList>
    </citation>
    <scope>NUCLEOTIDE SEQUENCE [LARGE SCALE GENOMIC DNA]</scope>
    <source>
        <strain evidence="2 3">HK31-G</strain>
    </source>
</reference>
<feature type="transmembrane region" description="Helical" evidence="1">
    <location>
        <begin position="74"/>
        <end position="93"/>
    </location>
</feature>
<evidence type="ECO:0000313" key="3">
    <source>
        <dbReference type="Proteomes" id="UP001598130"/>
    </source>
</evidence>
<dbReference type="RefSeq" id="WP_377368380.1">
    <property type="nucleotide sequence ID" value="NZ_JAOTJD010000007.1"/>
</dbReference>
<feature type="transmembrane region" description="Helical" evidence="1">
    <location>
        <begin position="105"/>
        <end position="124"/>
    </location>
</feature>
<keyword evidence="1" id="KW-0812">Transmembrane</keyword>
<dbReference type="PANTHER" id="PTHR39594">
    <property type="entry name" value="PROTEIN YCHQ"/>
    <property type="match status" value="1"/>
</dbReference>
<feature type="transmembrane region" description="Helical" evidence="1">
    <location>
        <begin position="12"/>
        <end position="33"/>
    </location>
</feature>
<dbReference type="PIRSF" id="PIRSF005610">
    <property type="entry name" value="SirB"/>
    <property type="match status" value="1"/>
</dbReference>
<keyword evidence="1" id="KW-0472">Membrane</keyword>
<evidence type="ECO:0000313" key="2">
    <source>
        <dbReference type="EMBL" id="MFD3263453.1"/>
    </source>
</evidence>
<proteinExistence type="predicted"/>
<feature type="transmembrane region" description="Helical" evidence="1">
    <location>
        <begin position="45"/>
        <end position="68"/>
    </location>
</feature>
<evidence type="ECO:0000256" key="1">
    <source>
        <dbReference type="SAM" id="Phobius"/>
    </source>
</evidence>
<accession>A0ABW6CK47</accession>
<comment type="caution">
    <text evidence="2">The sequence shown here is derived from an EMBL/GenBank/DDBJ whole genome shotgun (WGS) entry which is preliminary data.</text>
</comment>
<gene>
    <name evidence="2" type="ORF">OCL97_05655</name>
</gene>
<dbReference type="PANTHER" id="PTHR39594:SF1">
    <property type="entry name" value="PROTEIN YCHQ"/>
    <property type="match status" value="1"/>
</dbReference>
<keyword evidence="3" id="KW-1185">Reference proteome</keyword>
<name>A0ABW6CK47_9CAUL</name>
<organism evidence="2 3">
    <name type="scientific">Phenylobacterium ferrooxidans</name>
    <dbReference type="NCBI Taxonomy" id="2982689"/>
    <lineage>
        <taxon>Bacteria</taxon>
        <taxon>Pseudomonadati</taxon>
        <taxon>Pseudomonadota</taxon>
        <taxon>Alphaproteobacteria</taxon>
        <taxon>Caulobacterales</taxon>
        <taxon>Caulobacteraceae</taxon>
        <taxon>Phenylobacterium</taxon>
    </lineage>
</organism>
<sequence length="134" mass="14692">MEEFYPAIRTIHIWAVVASGLLFALRGGAWNLLEARWPKVLPVRILSWVIDTALLAAALMLTTIIQQYPFTDAWLTTKVVLLVVYIGLGSMAFSPRRSRSVRIGFWVAALCVFGLIVSVARAHSPLGLLASLGA</sequence>
<protein>
    <submittedName>
        <fullName evidence="2">SirB2 family protein</fullName>
    </submittedName>
</protein>
<keyword evidence="1" id="KW-1133">Transmembrane helix</keyword>
<dbReference type="EMBL" id="JAOTJD010000007">
    <property type="protein sequence ID" value="MFD3263453.1"/>
    <property type="molecule type" value="Genomic_DNA"/>
</dbReference>